<evidence type="ECO:0000256" key="1">
    <source>
        <dbReference type="SAM" id="SignalP"/>
    </source>
</evidence>
<evidence type="ECO:0000313" key="3">
    <source>
        <dbReference type="EMBL" id="CAB3234950.1"/>
    </source>
</evidence>
<feature type="chain" id="PRO_5036272937" evidence="1">
    <location>
        <begin position="24"/>
        <end position="129"/>
    </location>
</feature>
<dbReference type="EMBL" id="CADEBC010000473">
    <property type="protein sequence ID" value="CAB3231667.1"/>
    <property type="molecule type" value="Genomic_DNA"/>
</dbReference>
<accession>A0A8S0ZF36</accession>
<protein>
    <submittedName>
        <fullName evidence="2">Uncharacterized protein</fullName>
    </submittedName>
</protein>
<dbReference type="OrthoDB" id="7182126at2759"/>
<dbReference type="Gene3D" id="1.10.2080.10">
    <property type="entry name" value="Insect odorant-binding protein A10/Ejaculatory bulb-specific protein 3"/>
    <property type="match status" value="1"/>
</dbReference>
<dbReference type="InterPro" id="IPR005055">
    <property type="entry name" value="A10/PebIII"/>
</dbReference>
<dbReference type="Proteomes" id="UP000494256">
    <property type="component" value="Unassembled WGS sequence"/>
</dbReference>
<comment type="caution">
    <text evidence="2">The sequence shown here is derived from an EMBL/GenBank/DDBJ whole genome shotgun (WGS) entry which is preliminary data.</text>
</comment>
<dbReference type="AlphaFoldDB" id="A0A8S0ZF36"/>
<gene>
    <name evidence="2" type="ORF">APLA_LOCUS4534</name>
    <name evidence="3" type="ORF">APLA_LOCUS6828</name>
</gene>
<evidence type="ECO:0000313" key="2">
    <source>
        <dbReference type="EMBL" id="CAB3231667.1"/>
    </source>
</evidence>
<evidence type="ECO:0000313" key="5">
    <source>
        <dbReference type="Proteomes" id="UP000494256"/>
    </source>
</evidence>
<sequence>MIVLNKSNFIRLLFLILIEIISAQEKYYESKYDYYDVDSLIQNPRLLQKYLDCFLEQGPCTPVGRVFRQRLPEIVVTACKKCSPSQRRLARKSFNAFRQNFPESYQQLMTKLDPKNKYYEAFEKAINDA</sequence>
<dbReference type="SUPFAM" id="SSF100910">
    <property type="entry name" value="Chemosensory protein Csp2"/>
    <property type="match status" value="1"/>
</dbReference>
<name>A0A8S0ZF36_ARCPL</name>
<dbReference type="PANTHER" id="PTHR11257:SF13">
    <property type="entry name" value="GEO07322P1"/>
    <property type="match status" value="1"/>
</dbReference>
<keyword evidence="1" id="KW-0732">Signal</keyword>
<organism evidence="2 4">
    <name type="scientific">Arctia plantaginis</name>
    <name type="common">Wood tiger moth</name>
    <name type="synonym">Phalaena plantaginis</name>
    <dbReference type="NCBI Taxonomy" id="874455"/>
    <lineage>
        <taxon>Eukaryota</taxon>
        <taxon>Metazoa</taxon>
        <taxon>Ecdysozoa</taxon>
        <taxon>Arthropoda</taxon>
        <taxon>Hexapoda</taxon>
        <taxon>Insecta</taxon>
        <taxon>Pterygota</taxon>
        <taxon>Neoptera</taxon>
        <taxon>Endopterygota</taxon>
        <taxon>Lepidoptera</taxon>
        <taxon>Glossata</taxon>
        <taxon>Ditrysia</taxon>
        <taxon>Noctuoidea</taxon>
        <taxon>Erebidae</taxon>
        <taxon>Arctiinae</taxon>
        <taxon>Arctia</taxon>
    </lineage>
</organism>
<dbReference type="Pfam" id="PF03392">
    <property type="entry name" value="OS-D"/>
    <property type="match status" value="1"/>
</dbReference>
<dbReference type="InterPro" id="IPR036682">
    <property type="entry name" value="OS_D_A10/PebIII_sf"/>
</dbReference>
<dbReference type="PANTHER" id="PTHR11257">
    <property type="entry name" value="CHEMOSENSORY PROTEIN-RELATED"/>
    <property type="match status" value="1"/>
</dbReference>
<keyword evidence="4" id="KW-1185">Reference proteome</keyword>
<dbReference type="EMBL" id="CADEBD010000297">
    <property type="protein sequence ID" value="CAB3234950.1"/>
    <property type="molecule type" value="Genomic_DNA"/>
</dbReference>
<proteinExistence type="predicted"/>
<evidence type="ECO:0000313" key="4">
    <source>
        <dbReference type="Proteomes" id="UP000494106"/>
    </source>
</evidence>
<dbReference type="Proteomes" id="UP000494106">
    <property type="component" value="Unassembled WGS sequence"/>
</dbReference>
<feature type="signal peptide" evidence="1">
    <location>
        <begin position="1"/>
        <end position="23"/>
    </location>
</feature>
<reference evidence="4 5" key="1">
    <citation type="submission" date="2020-04" db="EMBL/GenBank/DDBJ databases">
        <authorList>
            <person name="Wallbank WR R."/>
            <person name="Pardo Diaz C."/>
            <person name="Kozak K."/>
            <person name="Martin S."/>
            <person name="Jiggins C."/>
            <person name="Moest M."/>
            <person name="Warren A I."/>
            <person name="Byers J.R.P. K."/>
            <person name="Montejo-Kovacevich G."/>
            <person name="Yen C E."/>
        </authorList>
    </citation>
    <scope>NUCLEOTIDE SEQUENCE [LARGE SCALE GENOMIC DNA]</scope>
</reference>